<reference evidence="1" key="1">
    <citation type="submission" date="2019-08" db="EMBL/GenBank/DDBJ databases">
        <authorList>
            <person name="Kucharzyk K."/>
            <person name="Murdoch R.W."/>
            <person name="Higgins S."/>
            <person name="Loffler F."/>
        </authorList>
    </citation>
    <scope>NUCLEOTIDE SEQUENCE</scope>
</reference>
<name>A0A645I571_9ZZZZ</name>
<comment type="caution">
    <text evidence="1">The sequence shown here is derived from an EMBL/GenBank/DDBJ whole genome shotgun (WGS) entry which is preliminary data.</text>
</comment>
<organism evidence="1">
    <name type="scientific">bioreactor metagenome</name>
    <dbReference type="NCBI Taxonomy" id="1076179"/>
    <lineage>
        <taxon>unclassified sequences</taxon>
        <taxon>metagenomes</taxon>
        <taxon>ecological metagenomes</taxon>
    </lineage>
</organism>
<dbReference type="Gene3D" id="3.20.20.190">
    <property type="entry name" value="Phosphatidylinositol (PI) phosphodiesterase"/>
    <property type="match status" value="1"/>
</dbReference>
<proteinExistence type="predicted"/>
<dbReference type="GO" id="GO:0008081">
    <property type="term" value="F:phosphoric diester hydrolase activity"/>
    <property type="evidence" value="ECO:0007669"/>
    <property type="project" value="InterPro"/>
</dbReference>
<dbReference type="SUPFAM" id="SSF51695">
    <property type="entry name" value="PLC-like phosphodiesterases"/>
    <property type="match status" value="1"/>
</dbReference>
<dbReference type="GO" id="GO:0006629">
    <property type="term" value="P:lipid metabolic process"/>
    <property type="evidence" value="ECO:0007669"/>
    <property type="project" value="InterPro"/>
</dbReference>
<protein>
    <recommendedName>
        <fullName evidence="2">GP-PDE domain-containing protein</fullName>
    </recommendedName>
</protein>
<accession>A0A645I571</accession>
<evidence type="ECO:0000313" key="1">
    <source>
        <dbReference type="EMBL" id="MPN46457.1"/>
    </source>
</evidence>
<dbReference type="EMBL" id="VSSQ01107129">
    <property type="protein sequence ID" value="MPN46457.1"/>
    <property type="molecule type" value="Genomic_DNA"/>
</dbReference>
<gene>
    <name evidence="1" type="ORF">SDC9_194043</name>
</gene>
<evidence type="ECO:0008006" key="2">
    <source>
        <dbReference type="Google" id="ProtNLM"/>
    </source>
</evidence>
<sequence length="137" mass="16096">MLIETKNTGSAGQLEINLYEIMKEYHGKYALQSFSPFSMRWFKKNAPDILRGQLSATFSYGAEELPKWKRSMLKHLCTNFVCRPHFISYEMEGYCMPVVQRMRKNGLPLLIWTVRSKENKERIMKNADAVIFEDFEA</sequence>
<dbReference type="AlphaFoldDB" id="A0A645I571"/>
<dbReference type="InterPro" id="IPR017946">
    <property type="entry name" value="PLC-like_Pdiesterase_TIM-brl"/>
</dbReference>